<name>A0A0K0EY67_STRVS</name>
<dbReference type="WBParaSite" id="SVE_0147400.1">
    <property type="protein sequence ID" value="SVE_0147400.1"/>
    <property type="gene ID" value="SVE_0147400"/>
</dbReference>
<dbReference type="InterPro" id="IPR029071">
    <property type="entry name" value="Ubiquitin-like_domsf"/>
</dbReference>
<proteinExistence type="predicted"/>
<evidence type="ECO:0000313" key="2">
    <source>
        <dbReference type="WBParaSite" id="SVE_0147400.1"/>
    </source>
</evidence>
<evidence type="ECO:0000313" key="1">
    <source>
        <dbReference type="Proteomes" id="UP000035680"/>
    </source>
</evidence>
<dbReference type="SUPFAM" id="SSF52058">
    <property type="entry name" value="L domain-like"/>
    <property type="match status" value="1"/>
</dbReference>
<accession>A0A0K0EY67</accession>
<reference evidence="2" key="2">
    <citation type="submission" date="2015-08" db="UniProtKB">
        <authorList>
            <consortium name="WormBaseParasite"/>
        </authorList>
    </citation>
    <scope>IDENTIFICATION</scope>
</reference>
<reference evidence="1" key="1">
    <citation type="submission" date="2014-07" db="EMBL/GenBank/DDBJ databases">
        <authorList>
            <person name="Martin A.A"/>
            <person name="De Silva N."/>
        </authorList>
    </citation>
    <scope>NUCLEOTIDE SEQUENCE</scope>
</reference>
<dbReference type="Proteomes" id="UP000035680">
    <property type="component" value="Unassembled WGS sequence"/>
</dbReference>
<keyword evidence="1" id="KW-1185">Reference proteome</keyword>
<organism evidence="1 2">
    <name type="scientific">Strongyloides venezuelensis</name>
    <name type="common">Threadworm</name>
    <dbReference type="NCBI Taxonomy" id="75913"/>
    <lineage>
        <taxon>Eukaryota</taxon>
        <taxon>Metazoa</taxon>
        <taxon>Ecdysozoa</taxon>
        <taxon>Nematoda</taxon>
        <taxon>Chromadorea</taxon>
        <taxon>Rhabditida</taxon>
        <taxon>Tylenchina</taxon>
        <taxon>Panagrolaimomorpha</taxon>
        <taxon>Strongyloidoidea</taxon>
        <taxon>Strongyloididae</taxon>
        <taxon>Strongyloides</taxon>
    </lineage>
</organism>
<dbReference type="STRING" id="75913.A0A0K0EY67"/>
<dbReference type="InterPro" id="IPR032675">
    <property type="entry name" value="LRR_dom_sf"/>
</dbReference>
<dbReference type="Gene3D" id="3.80.10.10">
    <property type="entry name" value="Ribonuclease Inhibitor"/>
    <property type="match status" value="2"/>
</dbReference>
<dbReference type="SUPFAM" id="SSF54236">
    <property type="entry name" value="Ubiquitin-like"/>
    <property type="match status" value="1"/>
</dbReference>
<sequence>MSSSSSGIISDEDIQYYDECDSDGHLNDESLVFQMEKKYLDDSHDLDFIDMFGMSPCHLAVKQCLELVVLNRTNISCIGDEERFASMVKSVAELDLAWNNIKTWKFIDILLQNMSLLKVLNISYNPLHKVLDNRLEKSFTLNVLILNGINLPLKTLKILLSYFPNLNELHLSDNNFDCLDVDINYNDIFSSRISIFHLNYCHIKTWSTVLKIMCHFQNVKSFYLSGNDFETINLECNESGLRTGDVLKSLHSFCCTNGKINTWKSIDNLSILPSLANLKFTHHPVLKRHTLTERNFLLIPRITSLTSLNGSTLDSDLRITAERFLIRYYKNKPAEERPEVYFKLIKKHGKLNDLAFVDLSPKITANVSLMCEENEYNAKIHINLNKTVHSLMRYSEKVTGISINKMRIFHFNVAVQELGPSELRFPNQELKLLKIEDGDKFIVQSKLFTSPKKEIKPSRVK</sequence>
<dbReference type="AlphaFoldDB" id="A0A0K0EY67"/>
<protein>
    <submittedName>
        <fullName evidence="2">Tubulin-specific chaperone cofactor E-like protein (inferred by orthology to a human protein)</fullName>
    </submittedName>
</protein>